<feature type="active site" description="Proton acceptor" evidence="6">
    <location>
        <position position="367"/>
    </location>
</feature>
<dbReference type="EC" id="2.3.1.16" evidence="5"/>
<dbReference type="InterPro" id="IPR016039">
    <property type="entry name" value="Thiolase-like"/>
</dbReference>
<dbReference type="GO" id="GO:0005737">
    <property type="term" value="C:cytoplasm"/>
    <property type="evidence" value="ECO:0007669"/>
    <property type="project" value="UniProtKB-ARBA"/>
</dbReference>
<evidence type="ECO:0000256" key="5">
    <source>
        <dbReference type="ARBA" id="ARBA00024073"/>
    </source>
</evidence>
<dbReference type="InterPro" id="IPR020610">
    <property type="entry name" value="Thiolase_AS"/>
</dbReference>
<dbReference type="NCBIfam" id="TIGR01930">
    <property type="entry name" value="AcCoA-C-Actrans"/>
    <property type="match status" value="1"/>
</dbReference>
<dbReference type="FunFam" id="3.40.47.10:FF:000010">
    <property type="entry name" value="Acetyl-CoA acetyltransferase (Thiolase)"/>
    <property type="match status" value="1"/>
</dbReference>
<comment type="pathway">
    <text evidence="1">Lipid metabolism.</text>
</comment>
<dbReference type="Pfam" id="PF02803">
    <property type="entry name" value="Thiolase_C"/>
    <property type="match status" value="1"/>
</dbReference>
<dbReference type="PANTHER" id="PTHR43853">
    <property type="entry name" value="3-KETOACYL-COA THIOLASE, PEROXISOMAL"/>
    <property type="match status" value="1"/>
</dbReference>
<evidence type="ECO:0000256" key="4">
    <source>
        <dbReference type="ARBA" id="ARBA00023315"/>
    </source>
</evidence>
<evidence type="ECO:0000256" key="1">
    <source>
        <dbReference type="ARBA" id="ARBA00005189"/>
    </source>
</evidence>
<dbReference type="PANTHER" id="PTHR43853:SF21">
    <property type="entry name" value="STEROID 3-KETOACYL-COA THIOLASE"/>
    <property type="match status" value="1"/>
</dbReference>
<feature type="active site" description="Acyl-thioester intermediate" evidence="6">
    <location>
        <position position="110"/>
    </location>
</feature>
<evidence type="ECO:0000256" key="3">
    <source>
        <dbReference type="ARBA" id="ARBA00022679"/>
    </source>
</evidence>
<evidence type="ECO:0000313" key="11">
    <source>
        <dbReference type="Proteomes" id="UP000193834"/>
    </source>
</evidence>
<dbReference type="PROSITE" id="PS00737">
    <property type="entry name" value="THIOLASE_2"/>
    <property type="match status" value="1"/>
</dbReference>
<feature type="active site" description="Proton acceptor" evidence="6">
    <location>
        <position position="397"/>
    </location>
</feature>
<evidence type="ECO:0000256" key="2">
    <source>
        <dbReference type="ARBA" id="ARBA00010982"/>
    </source>
</evidence>
<evidence type="ECO:0000259" key="9">
    <source>
        <dbReference type="Pfam" id="PF02803"/>
    </source>
</evidence>
<dbReference type="Gene3D" id="3.40.47.10">
    <property type="match status" value="1"/>
</dbReference>
<protein>
    <recommendedName>
        <fullName evidence="5">acetyl-CoA C-acyltransferase</fullName>
        <ecNumber evidence="5">2.3.1.16</ecNumber>
    </recommendedName>
</protein>
<proteinExistence type="inferred from homology"/>
<dbReference type="AlphaFoldDB" id="A0A1X7IRL1"/>
<dbReference type="InterPro" id="IPR002155">
    <property type="entry name" value="Thiolase"/>
</dbReference>
<dbReference type="GO" id="GO:0003988">
    <property type="term" value="F:acetyl-CoA C-acyltransferase activity"/>
    <property type="evidence" value="ECO:0007669"/>
    <property type="project" value="UniProtKB-EC"/>
</dbReference>
<sequence length="412" mass="43517">MSAQEGAGQQKRSRTRIPMEREAVIVAVARTAVGRAKRGSLAETRAEDLGRTVVEAVLQRAPSVAREAIDDVIFGCAMPEGEQGLNVARIIAMYAGLPNSVPAVTVNRFCSSGLQAIAYGAEQIQAGAADVILTGGVETMSHVPMTGFKIAPHPIIAEEMPEVYMGMGHTAERVAKQFRITREEQDAFALRSHQRAAAARAGGKFSEEIVPVAADHSVQLADGRYNVVQKRFDQDECIREDTSMDVLAKLKPSFSYDGTVTAGNASPISDGAACVLMMSREQAEQYGLKPLATYKGFAVAGVAPEIMGIGPVEAIPKLLKQNEVSLESVKLFEINEAFASQCIAIIRELGLNEELVNVNGGAIALGHPLGCTGAKLSISLIQELARRGGGLGIVSMCIGGGMGAAGLFEVHA</sequence>
<dbReference type="PROSITE" id="PS00098">
    <property type="entry name" value="THIOLASE_1"/>
    <property type="match status" value="1"/>
</dbReference>
<comment type="similarity">
    <text evidence="2 7">Belongs to the thiolase-like superfamily. Thiolase family.</text>
</comment>
<gene>
    <name evidence="10" type="ORF">SAMN06295960_0710</name>
</gene>
<dbReference type="STRING" id="1852522.SAMN06295960_0710"/>
<dbReference type="InterPro" id="IPR020616">
    <property type="entry name" value="Thiolase_N"/>
</dbReference>
<dbReference type="InterPro" id="IPR020615">
    <property type="entry name" value="Thiolase_acyl_enz_int_AS"/>
</dbReference>
<evidence type="ECO:0000256" key="6">
    <source>
        <dbReference type="PIRSR" id="PIRSR000429-1"/>
    </source>
</evidence>
<dbReference type="Proteomes" id="UP000193834">
    <property type="component" value="Unassembled WGS sequence"/>
</dbReference>
<dbReference type="SUPFAM" id="SSF53901">
    <property type="entry name" value="Thiolase-like"/>
    <property type="match status" value="2"/>
</dbReference>
<dbReference type="InterPro" id="IPR020613">
    <property type="entry name" value="Thiolase_CS"/>
</dbReference>
<name>A0A1X7IRL1_9BACL</name>
<dbReference type="InterPro" id="IPR020617">
    <property type="entry name" value="Thiolase_C"/>
</dbReference>
<dbReference type="GO" id="GO:0010124">
    <property type="term" value="P:phenylacetate catabolic process"/>
    <property type="evidence" value="ECO:0007669"/>
    <property type="project" value="TreeGrafter"/>
</dbReference>
<dbReference type="CDD" id="cd00751">
    <property type="entry name" value="thiolase"/>
    <property type="match status" value="1"/>
</dbReference>
<dbReference type="InterPro" id="IPR050215">
    <property type="entry name" value="Thiolase-like_sf_Thiolase"/>
</dbReference>
<feature type="domain" description="Thiolase N-terminal" evidence="8">
    <location>
        <begin position="24"/>
        <end position="281"/>
    </location>
</feature>
<evidence type="ECO:0000256" key="7">
    <source>
        <dbReference type="RuleBase" id="RU003557"/>
    </source>
</evidence>
<feature type="domain" description="Thiolase C-terminal" evidence="9">
    <location>
        <begin position="288"/>
        <end position="409"/>
    </location>
</feature>
<reference evidence="10 11" key="1">
    <citation type="submission" date="2017-04" db="EMBL/GenBank/DDBJ databases">
        <authorList>
            <person name="Afonso C.L."/>
            <person name="Miller P.J."/>
            <person name="Scott M.A."/>
            <person name="Spackman E."/>
            <person name="Goraichik I."/>
            <person name="Dimitrov K.M."/>
            <person name="Suarez D.L."/>
            <person name="Swayne D.E."/>
        </authorList>
    </citation>
    <scope>NUCLEOTIDE SEQUENCE [LARGE SCALE GENOMIC DNA]</scope>
    <source>
        <strain evidence="10 11">11</strain>
    </source>
</reference>
<accession>A0A1X7IRL1</accession>
<evidence type="ECO:0000259" key="8">
    <source>
        <dbReference type="Pfam" id="PF00108"/>
    </source>
</evidence>
<dbReference type="RefSeq" id="WP_425320327.1">
    <property type="nucleotide sequence ID" value="NZ_FXAZ01000001.1"/>
</dbReference>
<keyword evidence="4 7" id="KW-0012">Acyltransferase</keyword>
<keyword evidence="11" id="KW-1185">Reference proteome</keyword>
<dbReference type="PROSITE" id="PS00099">
    <property type="entry name" value="THIOLASE_3"/>
    <property type="match status" value="1"/>
</dbReference>
<organism evidence="10 11">
    <name type="scientific">Paenibacillus aquistagni</name>
    <dbReference type="NCBI Taxonomy" id="1852522"/>
    <lineage>
        <taxon>Bacteria</taxon>
        <taxon>Bacillati</taxon>
        <taxon>Bacillota</taxon>
        <taxon>Bacilli</taxon>
        <taxon>Bacillales</taxon>
        <taxon>Paenibacillaceae</taxon>
        <taxon>Paenibacillus</taxon>
    </lineage>
</organism>
<dbReference type="EMBL" id="FXAZ01000001">
    <property type="protein sequence ID" value="SMG17527.1"/>
    <property type="molecule type" value="Genomic_DNA"/>
</dbReference>
<dbReference type="GO" id="GO:0006635">
    <property type="term" value="P:fatty acid beta-oxidation"/>
    <property type="evidence" value="ECO:0007669"/>
    <property type="project" value="TreeGrafter"/>
</dbReference>
<evidence type="ECO:0000313" key="10">
    <source>
        <dbReference type="EMBL" id="SMG17527.1"/>
    </source>
</evidence>
<dbReference type="Pfam" id="PF00108">
    <property type="entry name" value="Thiolase_N"/>
    <property type="match status" value="1"/>
</dbReference>
<keyword evidence="3 7" id="KW-0808">Transferase</keyword>
<dbReference type="PIRSF" id="PIRSF000429">
    <property type="entry name" value="Ac-CoA_Ac_transf"/>
    <property type="match status" value="1"/>
</dbReference>